<evidence type="ECO:0000313" key="4">
    <source>
        <dbReference type="RefSeq" id="XP_022138959.1"/>
    </source>
</evidence>
<dbReference type="FunFam" id="3.40.50.10190:FF:000081">
    <property type="entry name" value="BRCA1 C Terminus domain containing protein expressed"/>
    <property type="match status" value="1"/>
</dbReference>
<feature type="region of interest" description="Disordered" evidence="1">
    <location>
        <begin position="695"/>
        <end position="719"/>
    </location>
</feature>
<proteinExistence type="predicted"/>
<protein>
    <submittedName>
        <fullName evidence="4 5">Uncharacterized protein LOC111010010</fullName>
    </submittedName>
</protein>
<feature type="domain" description="BRCT" evidence="2">
    <location>
        <begin position="925"/>
        <end position="1025"/>
    </location>
</feature>
<dbReference type="Gene3D" id="3.40.50.10190">
    <property type="entry name" value="BRCT domain"/>
    <property type="match status" value="2"/>
</dbReference>
<reference evidence="4 5" key="1">
    <citation type="submission" date="2025-04" db="UniProtKB">
        <authorList>
            <consortium name="RefSeq"/>
        </authorList>
    </citation>
    <scope>IDENTIFICATION</scope>
    <source>
        <strain evidence="4 5">OHB3-1</strain>
    </source>
</reference>
<dbReference type="KEGG" id="mcha:111010010"/>
<evidence type="ECO:0000313" key="6">
    <source>
        <dbReference type="RefSeq" id="XP_022138961.1"/>
    </source>
</evidence>
<evidence type="ECO:0000256" key="1">
    <source>
        <dbReference type="SAM" id="MobiDB-lite"/>
    </source>
</evidence>
<evidence type="ECO:0000259" key="2">
    <source>
        <dbReference type="PROSITE" id="PS50172"/>
    </source>
</evidence>
<dbReference type="OrthoDB" id="646980at2759"/>
<accession>A0A6J1CB79</accession>
<dbReference type="Proteomes" id="UP000504603">
    <property type="component" value="Unplaced"/>
</dbReference>
<dbReference type="RefSeq" id="XP_022138960.1">
    <property type="nucleotide sequence ID" value="XM_022283268.1"/>
</dbReference>
<dbReference type="InterPro" id="IPR036420">
    <property type="entry name" value="BRCT_dom_sf"/>
</dbReference>
<feature type="compositionally biased region" description="Polar residues" evidence="1">
    <location>
        <begin position="707"/>
        <end position="716"/>
    </location>
</feature>
<feature type="domain" description="BRCT" evidence="2">
    <location>
        <begin position="804"/>
        <end position="907"/>
    </location>
</feature>
<evidence type="ECO:0000313" key="3">
    <source>
        <dbReference type="Proteomes" id="UP000504603"/>
    </source>
</evidence>
<dbReference type="GO" id="GO:0005634">
    <property type="term" value="C:nucleus"/>
    <property type="evidence" value="ECO:0007669"/>
    <property type="project" value="TreeGrafter"/>
</dbReference>
<dbReference type="InterPro" id="IPR047252">
    <property type="entry name" value="TP53BP1-like"/>
</dbReference>
<name>A0A6J1CB79_MOMCH</name>
<dbReference type="GO" id="GO:0045944">
    <property type="term" value="P:positive regulation of transcription by RNA polymerase II"/>
    <property type="evidence" value="ECO:0007669"/>
    <property type="project" value="TreeGrafter"/>
</dbReference>
<evidence type="ECO:0000313" key="5">
    <source>
        <dbReference type="RefSeq" id="XP_022138960.1"/>
    </source>
</evidence>
<dbReference type="PROSITE" id="PS50172">
    <property type="entry name" value="BRCT"/>
    <property type="match status" value="2"/>
</dbReference>
<dbReference type="GeneID" id="111010010"/>
<dbReference type="SMART" id="SM00292">
    <property type="entry name" value="BRCT"/>
    <property type="match status" value="2"/>
</dbReference>
<gene>
    <name evidence="4 5 6" type="primary">LOC111010010</name>
</gene>
<keyword evidence="3" id="KW-1185">Reference proteome</keyword>
<dbReference type="AlphaFoldDB" id="A0A6J1CB79"/>
<dbReference type="InterPro" id="IPR001357">
    <property type="entry name" value="BRCT_dom"/>
</dbReference>
<dbReference type="RefSeq" id="XP_022138961.1">
    <property type="nucleotide sequence ID" value="XM_022283269.1"/>
</dbReference>
<dbReference type="Pfam" id="PF18428">
    <property type="entry name" value="BRCT_3"/>
    <property type="match status" value="1"/>
</dbReference>
<dbReference type="GO" id="GO:0042393">
    <property type="term" value="F:histone binding"/>
    <property type="evidence" value="ECO:0007669"/>
    <property type="project" value="TreeGrafter"/>
</dbReference>
<dbReference type="PANTHER" id="PTHR15321">
    <property type="entry name" value="TUMOR SUPPRESSOR P53-BINDING PROTEIN 1"/>
    <property type="match status" value="1"/>
</dbReference>
<dbReference type="SUPFAM" id="SSF52113">
    <property type="entry name" value="BRCT domain"/>
    <property type="match status" value="2"/>
</dbReference>
<dbReference type="PANTHER" id="PTHR15321:SF3">
    <property type="entry name" value="TP53-BINDING PROTEIN 1"/>
    <property type="match status" value="1"/>
</dbReference>
<sequence length="1047" mass="115624">METLELRTPQFSEDLAWLPCWLQHNQTTPSNEQEIESLYESAIKEFGHGIVNQLEDANLSPKDGGCNSYRLFLSGQDSLPESIVPSSNNVLNFHLHLSSYGGSECSSTQHLDGSHHLLDYNKVQSISMVEASLDSRENISSRRDINVGEVDLSTKSSNKDIVENVVCQSPTNTEDRENQWGEDSGGSEVNNAIELSVVASEALVIHDLLKTELDSEALSVESVLEVSLQVKRARIELLESAYEGLNEEVGLNDSLSDLDDLIMRDAFDYVGLPCNILNNDQCEKIGFDVQDTPLNENHSARGSQCNPVDMRSQQDMLGNEFPLKQFEENCVVTGPESLPLEPASCNIQNKLSDNVVLASISPNCCKHDGSILQQSAQNESDEFVVKQKIASSTVNTSLYLIHAKENSSLHDCNTVLAKNEERVSVLTPNRFKSRWLGGWTGKEVDVSEKLRPNDGKTIPSMFVNETSFLSESADIAPDESSCVQRCESKVQVASQSSVPFGHLDEKGDEGLLVSEDVVKCSLSLVDPLCSFVPCSISLDTDCVRQNLNEEKDCMKECSGTFVDVGGSRPSIRRQSTSLKTYSTISPTHVALEGGDLGNKYSHQLLSLDPRLDCTKLPCKRNFVDTSPSWPTSGAGNIDTVDFQTDADQSLVVETTELKSKTDGVAGDGTEFLVQSVKKRITPSSLNQSLQVPKPIMKKSSIKKDHVQSSGPETLSDPQKVKNLTKMQYESTSPLELCMAVQKRVRFSEANDQLQQNQDLQKVYPTPKNYSALRSGKRRKFSNQCSVSRHRDGKCYLKGLYCKSRKRLIFQGILFLLTGFSSRKEKDIEGLVWNNGGMVLPDIPSSSSMGKRMSRLNCKGAPVILSPKKLQTTKFLYGCAVNALIVNVSWLTDSIAAGSMLPPTKYMIISNQADCSQVGCSIRHSSRRYIFEKVGVMLHGKQGFCNKLTKVLKHGGGQIFKALQWLVKSLNKEKISIGVIVFEDEYKASRHLKQCALEQGIPIMSAKWIINSLHLGDLLPLADNNQSTSTVTPNILNVPAFRETSLEL</sequence>
<dbReference type="RefSeq" id="XP_022138959.1">
    <property type="nucleotide sequence ID" value="XM_022283267.1"/>
</dbReference>
<dbReference type="GO" id="GO:0000077">
    <property type="term" value="P:DNA damage checkpoint signaling"/>
    <property type="evidence" value="ECO:0007669"/>
    <property type="project" value="TreeGrafter"/>
</dbReference>
<organism evidence="3 6">
    <name type="scientific">Momordica charantia</name>
    <name type="common">Bitter gourd</name>
    <name type="synonym">Balsam pear</name>
    <dbReference type="NCBI Taxonomy" id="3673"/>
    <lineage>
        <taxon>Eukaryota</taxon>
        <taxon>Viridiplantae</taxon>
        <taxon>Streptophyta</taxon>
        <taxon>Embryophyta</taxon>
        <taxon>Tracheophyta</taxon>
        <taxon>Spermatophyta</taxon>
        <taxon>Magnoliopsida</taxon>
        <taxon>eudicotyledons</taxon>
        <taxon>Gunneridae</taxon>
        <taxon>Pentapetalae</taxon>
        <taxon>rosids</taxon>
        <taxon>fabids</taxon>
        <taxon>Cucurbitales</taxon>
        <taxon>Cucurbitaceae</taxon>
        <taxon>Momordiceae</taxon>
        <taxon>Momordica</taxon>
    </lineage>
</organism>